<gene>
    <name evidence="3" type="ORF">ACFQDP_18550</name>
</gene>
<dbReference type="RefSeq" id="WP_192280532.1">
    <property type="nucleotide sequence ID" value="NZ_JBHSTT010000070.1"/>
</dbReference>
<proteinExistence type="predicted"/>
<evidence type="ECO:0000313" key="4">
    <source>
        <dbReference type="Proteomes" id="UP001596237"/>
    </source>
</evidence>
<comment type="caution">
    <text evidence="3">The sequence shown here is derived from an EMBL/GenBank/DDBJ whole genome shotgun (WGS) entry which is preliminary data.</text>
</comment>
<keyword evidence="3" id="KW-0238">DNA-binding</keyword>
<dbReference type="Proteomes" id="UP001596237">
    <property type="component" value="Unassembled WGS sequence"/>
</dbReference>
<evidence type="ECO:0000313" key="3">
    <source>
        <dbReference type="EMBL" id="MFC6391312.1"/>
    </source>
</evidence>
<dbReference type="GO" id="GO:0003677">
    <property type="term" value="F:DNA binding"/>
    <property type="evidence" value="ECO:0007669"/>
    <property type="project" value="UniProtKB-KW"/>
</dbReference>
<evidence type="ECO:0000256" key="2">
    <source>
        <dbReference type="SAM" id="SignalP"/>
    </source>
</evidence>
<dbReference type="EMBL" id="JBHSTT010000070">
    <property type="protein sequence ID" value="MFC6391312.1"/>
    <property type="molecule type" value="Genomic_DNA"/>
</dbReference>
<dbReference type="Pfam" id="PF12836">
    <property type="entry name" value="HHH_3"/>
    <property type="match status" value="1"/>
</dbReference>
<feature type="signal peptide" evidence="2">
    <location>
        <begin position="1"/>
        <end position="23"/>
    </location>
</feature>
<sequence length="126" mass="12867">MRASHLLRTLTVLIGLAATPALAQAPSPATPSPATKPPASAPAATPPAAPKADAKADAKSDAKGALIDINSASAEELSQLKGIGEARSAAIVKGRPYRGKDDLVRKKILPEAVYAGIKDKIIAKQK</sequence>
<evidence type="ECO:0000256" key="1">
    <source>
        <dbReference type="SAM" id="MobiDB-lite"/>
    </source>
</evidence>
<dbReference type="Gene3D" id="1.10.150.320">
    <property type="entry name" value="Photosystem II 12 kDa extrinsic protein"/>
    <property type="match status" value="1"/>
</dbReference>
<keyword evidence="4" id="KW-1185">Reference proteome</keyword>
<feature type="chain" id="PRO_5046400086" evidence="2">
    <location>
        <begin position="24"/>
        <end position="126"/>
    </location>
</feature>
<feature type="region of interest" description="Disordered" evidence="1">
    <location>
        <begin position="23"/>
        <end position="60"/>
    </location>
</feature>
<keyword evidence="2" id="KW-0732">Signal</keyword>
<feature type="compositionally biased region" description="Pro residues" evidence="1">
    <location>
        <begin position="28"/>
        <end position="49"/>
    </location>
</feature>
<protein>
    <submittedName>
        <fullName evidence="3">ComEA family DNA-binding protein</fullName>
    </submittedName>
</protein>
<accession>A0ABW1WSM3</accession>
<name>A0ABW1WSM3_9HYPH</name>
<organism evidence="3 4">
    <name type="scientific">Methylorubrum zatmanii</name>
    <dbReference type="NCBI Taxonomy" id="29429"/>
    <lineage>
        <taxon>Bacteria</taxon>
        <taxon>Pseudomonadati</taxon>
        <taxon>Pseudomonadota</taxon>
        <taxon>Alphaproteobacteria</taxon>
        <taxon>Hyphomicrobiales</taxon>
        <taxon>Methylobacteriaceae</taxon>
        <taxon>Methylorubrum</taxon>
    </lineage>
</organism>
<reference evidence="4" key="1">
    <citation type="journal article" date="2019" name="Int. J. Syst. Evol. Microbiol.">
        <title>The Global Catalogue of Microorganisms (GCM) 10K type strain sequencing project: providing services to taxonomists for standard genome sequencing and annotation.</title>
        <authorList>
            <consortium name="The Broad Institute Genomics Platform"/>
            <consortium name="The Broad Institute Genome Sequencing Center for Infectious Disease"/>
            <person name="Wu L."/>
            <person name="Ma J."/>
        </authorList>
    </citation>
    <scope>NUCLEOTIDE SEQUENCE [LARGE SCALE GENOMIC DNA]</scope>
    <source>
        <strain evidence="4">CCUG 36916</strain>
    </source>
</reference>
<dbReference type="SUPFAM" id="SSF81585">
    <property type="entry name" value="PsbU/PolX domain-like"/>
    <property type="match status" value="1"/>
</dbReference>